<dbReference type="Proteomes" id="UP001548189">
    <property type="component" value="Unassembled WGS sequence"/>
</dbReference>
<dbReference type="PRINTS" id="PR00038">
    <property type="entry name" value="HTHLUXR"/>
</dbReference>
<dbReference type="SMART" id="SM00421">
    <property type="entry name" value="HTH_LUXR"/>
    <property type="match status" value="1"/>
</dbReference>
<protein>
    <submittedName>
        <fullName evidence="5">LuxR C-terminal-related transcriptional regulator</fullName>
    </submittedName>
</protein>
<dbReference type="PANTHER" id="PTHR44688:SF16">
    <property type="entry name" value="DNA-BINDING TRANSCRIPTIONAL ACTIVATOR DEVR_DOSR"/>
    <property type="match status" value="1"/>
</dbReference>
<evidence type="ECO:0000256" key="2">
    <source>
        <dbReference type="ARBA" id="ARBA00023125"/>
    </source>
</evidence>
<dbReference type="InterPro" id="IPR027417">
    <property type="entry name" value="P-loop_NTPase"/>
</dbReference>
<dbReference type="Gene3D" id="1.10.10.10">
    <property type="entry name" value="Winged helix-like DNA-binding domain superfamily/Winged helix DNA-binding domain"/>
    <property type="match status" value="1"/>
</dbReference>
<dbReference type="PROSITE" id="PS50043">
    <property type="entry name" value="HTH_LUXR_2"/>
    <property type="match status" value="1"/>
</dbReference>
<dbReference type="SUPFAM" id="SSF46894">
    <property type="entry name" value="C-terminal effector domain of the bipartite response regulators"/>
    <property type="match status" value="1"/>
</dbReference>
<dbReference type="RefSeq" id="WP_353896083.1">
    <property type="nucleotide sequence ID" value="NZ_JBEVCJ010000010.1"/>
</dbReference>
<dbReference type="InterPro" id="IPR011990">
    <property type="entry name" value="TPR-like_helical_dom_sf"/>
</dbReference>
<evidence type="ECO:0000256" key="1">
    <source>
        <dbReference type="ARBA" id="ARBA00023015"/>
    </source>
</evidence>
<feature type="domain" description="HTH luxR-type" evidence="4">
    <location>
        <begin position="855"/>
        <end position="920"/>
    </location>
</feature>
<dbReference type="Gene3D" id="3.40.50.300">
    <property type="entry name" value="P-loop containing nucleotide triphosphate hydrolases"/>
    <property type="match status" value="1"/>
</dbReference>
<sequence>MILSQENNNKKQFVAEDLLIKKIENENFCSQSANYFYSDKFINLKLKRVVFINAPAGYGKSALIEKLASNNEYVNCVYRIAQDDNSLHYFKIYLVASLKYATNLIGEDSKDYAESELDEKITPSFILSRLSSTRKKICIILDNFHLVAENKEIIQFIQSLIDYAPKNLSVIISSRKKTHLKLGKYYIYDQVVEINENQLKFHFNEIKHYFEQHEGIFLNQEELEQIYYYTQGWPAAVKMLTILYRQEGFSITQLKHFNFTNSIIEQYLTEEVLPAQGSKYWNLLVYLSIVKKFTVSTCADLIGCDLPCDELREFINNRAIVVRANSAADTFKIQPLVASYLSYWFSNNLGLDKKKECFHYIYSYYEKCKSVNTAFQLALKECDENQINKYFIDIIQREQFRDLQLWGAKVNQLNPASYMASIWSAWVMLFNHQYDHFNVRKKLDTAINIYQNRFRDKEDKHIIHAHVYAINGYLLTDQGNFNEAIKFSLKSLEFLQNSELLIIGANYYNLANAYLYLFEKEKGALYLEKSIEIFEKCRFYHGATLSTCQLAFNLIDSGKLTEAGELCSEKLSQLKQVNLLHHSYANYLNIILAQVNYLEGNLSESERYINFFLLGDKKNIEIITLIKAYILNFEIQFFTQDQIKIEKAFQQLCLLRNKVASVSGQRYLEAAITQFKYLSDAFNTSDETYFKRENTPKRLVSPPFKHEKKSDNNLILNQLDEQEKLAHLSILLSQEKMNKAIETASLVLRHTYQNKRIFLRIKLFLLLCKSSKNTKIREFIQENIAQIKDLCHEHGFHIFSNKFDTNIQQDCASYSAPILIESQSQVITFENSVQPHHESQGNNIGMENTTSHYIWGGPNDTLTKREKEVLLLIKQGLSNKKIAKKIFISEGTVKRHIHNIFSKINVKNRVEAILWMESHQVFFSENQNQNE</sequence>
<dbReference type="InterPro" id="IPR036388">
    <property type="entry name" value="WH-like_DNA-bd_sf"/>
</dbReference>
<accession>A0ABV2BUB0</accession>
<reference evidence="5 6" key="1">
    <citation type="submission" date="2024-06" db="EMBL/GenBank/DDBJ databases">
        <authorList>
            <person name="Li F."/>
        </authorList>
    </citation>
    <scope>NUCLEOTIDE SEQUENCE [LARGE SCALE GENOMIC DNA]</scope>
    <source>
        <strain evidence="5 6">GXAS 311</strain>
    </source>
</reference>
<dbReference type="SUPFAM" id="SSF48452">
    <property type="entry name" value="TPR-like"/>
    <property type="match status" value="1"/>
</dbReference>
<keyword evidence="6" id="KW-1185">Reference proteome</keyword>
<dbReference type="InterPro" id="IPR016032">
    <property type="entry name" value="Sig_transdc_resp-reg_C-effctor"/>
</dbReference>
<comment type="caution">
    <text evidence="5">The sequence shown here is derived from an EMBL/GenBank/DDBJ whole genome shotgun (WGS) entry which is preliminary data.</text>
</comment>
<dbReference type="EMBL" id="JBEVCJ010000010">
    <property type="protein sequence ID" value="MET1255497.1"/>
    <property type="molecule type" value="Genomic_DNA"/>
</dbReference>
<evidence type="ECO:0000313" key="6">
    <source>
        <dbReference type="Proteomes" id="UP001548189"/>
    </source>
</evidence>
<dbReference type="Pfam" id="PF00196">
    <property type="entry name" value="GerE"/>
    <property type="match status" value="1"/>
</dbReference>
<keyword evidence="2" id="KW-0238">DNA-binding</keyword>
<proteinExistence type="predicted"/>
<evidence type="ECO:0000313" key="5">
    <source>
        <dbReference type="EMBL" id="MET1255497.1"/>
    </source>
</evidence>
<name>A0ABV2BUB0_9GAMM</name>
<gene>
    <name evidence="5" type="ORF">ABVT43_10195</name>
</gene>
<dbReference type="Gene3D" id="1.25.40.10">
    <property type="entry name" value="Tetratricopeptide repeat domain"/>
    <property type="match status" value="1"/>
</dbReference>
<evidence type="ECO:0000256" key="3">
    <source>
        <dbReference type="ARBA" id="ARBA00023163"/>
    </source>
</evidence>
<dbReference type="PANTHER" id="PTHR44688">
    <property type="entry name" value="DNA-BINDING TRANSCRIPTIONAL ACTIVATOR DEVR_DOSR"/>
    <property type="match status" value="1"/>
</dbReference>
<dbReference type="SUPFAM" id="SSF52540">
    <property type="entry name" value="P-loop containing nucleoside triphosphate hydrolases"/>
    <property type="match status" value="1"/>
</dbReference>
<dbReference type="CDD" id="cd06170">
    <property type="entry name" value="LuxR_C_like"/>
    <property type="match status" value="1"/>
</dbReference>
<keyword evidence="3" id="KW-0804">Transcription</keyword>
<keyword evidence="1" id="KW-0805">Transcription regulation</keyword>
<organism evidence="5 6">
    <name type="scientific">Aliikangiella maris</name>
    <dbReference type="NCBI Taxonomy" id="3162458"/>
    <lineage>
        <taxon>Bacteria</taxon>
        <taxon>Pseudomonadati</taxon>
        <taxon>Pseudomonadota</taxon>
        <taxon>Gammaproteobacteria</taxon>
        <taxon>Oceanospirillales</taxon>
        <taxon>Pleioneaceae</taxon>
        <taxon>Aliikangiella</taxon>
    </lineage>
</organism>
<evidence type="ECO:0000259" key="4">
    <source>
        <dbReference type="PROSITE" id="PS50043"/>
    </source>
</evidence>
<dbReference type="InterPro" id="IPR000792">
    <property type="entry name" value="Tscrpt_reg_LuxR_C"/>
</dbReference>
<dbReference type="PROSITE" id="PS00622">
    <property type="entry name" value="HTH_LUXR_1"/>
    <property type="match status" value="1"/>
</dbReference>